<accession>A0A2I0WHT9</accession>
<evidence type="ECO:0000313" key="2">
    <source>
        <dbReference type="Proteomes" id="UP000233837"/>
    </source>
</evidence>
<evidence type="ECO:0000313" key="1">
    <source>
        <dbReference type="EMBL" id="PKU75218.1"/>
    </source>
</evidence>
<dbReference type="PANTHER" id="PTHR31286:SF180">
    <property type="entry name" value="OS10G0362600 PROTEIN"/>
    <property type="match status" value="1"/>
</dbReference>
<dbReference type="InterPro" id="IPR040256">
    <property type="entry name" value="At4g02000-like"/>
</dbReference>
<sequence>MKLSKWSPLVDVGFEFSVIPIWISFPNLRPHLFSPRILHALGLLFGTRLKVDNATSMGSRPYLARVLVELDISKTYPSQIWLGPEVSGYIEHVQMEVFHEFCVPCKRLGHLKGACSISSLYHSLPFPSKPASRVVKGTLGLEGSNLAAQVSVHGTPVVLGVYGAQSGVVSVLQATVPCYLVVPPDPNTCNKVDHVANLDCDCNPLTSLVGNGDVLAINSIKILDVPDNFANLMCNVGVFNSKALDTPCPPLVVPSAASSEGVECHACELNGVEYPASSGSVHYVSHLNSDTDSIGVVNVTSNVKPTSLVPGPFVEIPVKLISPEDLFAQVGADVRLQLD</sequence>
<reference evidence="1 2" key="1">
    <citation type="journal article" date="2016" name="Sci. Rep.">
        <title>The Dendrobium catenatum Lindl. genome sequence provides insights into polysaccharide synthase, floral development and adaptive evolution.</title>
        <authorList>
            <person name="Zhang G.Q."/>
            <person name="Xu Q."/>
            <person name="Bian C."/>
            <person name="Tsai W.C."/>
            <person name="Yeh C.M."/>
            <person name="Liu K.W."/>
            <person name="Yoshida K."/>
            <person name="Zhang L.S."/>
            <person name="Chang S.B."/>
            <person name="Chen F."/>
            <person name="Shi Y."/>
            <person name="Su Y.Y."/>
            <person name="Zhang Y.Q."/>
            <person name="Chen L.J."/>
            <person name="Yin Y."/>
            <person name="Lin M."/>
            <person name="Huang H."/>
            <person name="Deng H."/>
            <person name="Wang Z.W."/>
            <person name="Zhu S.L."/>
            <person name="Zhao X."/>
            <person name="Deng C."/>
            <person name="Niu S.C."/>
            <person name="Huang J."/>
            <person name="Wang M."/>
            <person name="Liu G.H."/>
            <person name="Yang H.J."/>
            <person name="Xiao X.J."/>
            <person name="Hsiao Y.Y."/>
            <person name="Wu W.L."/>
            <person name="Chen Y.Y."/>
            <person name="Mitsuda N."/>
            <person name="Ohme-Takagi M."/>
            <person name="Luo Y.B."/>
            <person name="Van de Peer Y."/>
            <person name="Liu Z.J."/>
        </authorList>
    </citation>
    <scope>NUCLEOTIDE SEQUENCE [LARGE SCALE GENOMIC DNA]</scope>
    <source>
        <tissue evidence="1">The whole plant</tissue>
    </source>
</reference>
<proteinExistence type="predicted"/>
<dbReference type="AlphaFoldDB" id="A0A2I0WHT9"/>
<dbReference type="EMBL" id="KZ502628">
    <property type="protein sequence ID" value="PKU75218.1"/>
    <property type="molecule type" value="Genomic_DNA"/>
</dbReference>
<organism evidence="1 2">
    <name type="scientific">Dendrobium catenatum</name>
    <dbReference type="NCBI Taxonomy" id="906689"/>
    <lineage>
        <taxon>Eukaryota</taxon>
        <taxon>Viridiplantae</taxon>
        <taxon>Streptophyta</taxon>
        <taxon>Embryophyta</taxon>
        <taxon>Tracheophyta</taxon>
        <taxon>Spermatophyta</taxon>
        <taxon>Magnoliopsida</taxon>
        <taxon>Liliopsida</taxon>
        <taxon>Asparagales</taxon>
        <taxon>Orchidaceae</taxon>
        <taxon>Epidendroideae</taxon>
        <taxon>Malaxideae</taxon>
        <taxon>Dendrobiinae</taxon>
        <taxon>Dendrobium</taxon>
    </lineage>
</organism>
<protein>
    <submittedName>
        <fullName evidence="1">Uncharacterized protein</fullName>
    </submittedName>
</protein>
<name>A0A2I0WHT9_9ASPA</name>
<dbReference type="PANTHER" id="PTHR31286">
    <property type="entry name" value="GLYCINE-RICH CELL WALL STRUCTURAL PROTEIN 1.8-LIKE"/>
    <property type="match status" value="1"/>
</dbReference>
<keyword evidence="2" id="KW-1185">Reference proteome</keyword>
<dbReference type="Proteomes" id="UP000233837">
    <property type="component" value="Unassembled WGS sequence"/>
</dbReference>
<reference evidence="1 2" key="2">
    <citation type="journal article" date="2017" name="Nature">
        <title>The Apostasia genome and the evolution of orchids.</title>
        <authorList>
            <person name="Zhang G.Q."/>
            <person name="Liu K.W."/>
            <person name="Li Z."/>
            <person name="Lohaus R."/>
            <person name="Hsiao Y.Y."/>
            <person name="Niu S.C."/>
            <person name="Wang J.Y."/>
            <person name="Lin Y.C."/>
            <person name="Xu Q."/>
            <person name="Chen L.J."/>
            <person name="Yoshida K."/>
            <person name="Fujiwara S."/>
            <person name="Wang Z.W."/>
            <person name="Zhang Y.Q."/>
            <person name="Mitsuda N."/>
            <person name="Wang M."/>
            <person name="Liu G.H."/>
            <person name="Pecoraro L."/>
            <person name="Huang H.X."/>
            <person name="Xiao X.J."/>
            <person name="Lin M."/>
            <person name="Wu X.Y."/>
            <person name="Wu W.L."/>
            <person name="Chen Y.Y."/>
            <person name="Chang S.B."/>
            <person name="Sakamoto S."/>
            <person name="Ohme-Takagi M."/>
            <person name="Yagi M."/>
            <person name="Zeng S.J."/>
            <person name="Shen C.Y."/>
            <person name="Yeh C.M."/>
            <person name="Luo Y.B."/>
            <person name="Tsai W.C."/>
            <person name="Van de Peer Y."/>
            <person name="Liu Z.J."/>
        </authorList>
    </citation>
    <scope>NUCLEOTIDE SEQUENCE [LARGE SCALE GENOMIC DNA]</scope>
    <source>
        <tissue evidence="1">The whole plant</tissue>
    </source>
</reference>
<gene>
    <name evidence="1" type="ORF">MA16_Dca015740</name>
</gene>